<dbReference type="EMBL" id="JLXW01000008">
    <property type="protein sequence ID" value="KBZ62266.1"/>
    <property type="molecule type" value="Genomic_DNA"/>
</dbReference>
<name>A0A051U0Y6_9MYCO</name>
<comment type="similarity">
    <text evidence="1">Belongs to the universal stress protein A family.</text>
</comment>
<dbReference type="Proteomes" id="UP000025947">
    <property type="component" value="Unassembled WGS sequence"/>
</dbReference>
<dbReference type="PANTHER" id="PTHR46268">
    <property type="entry name" value="STRESS RESPONSE PROTEIN NHAX"/>
    <property type="match status" value="1"/>
</dbReference>
<evidence type="ECO:0000259" key="2">
    <source>
        <dbReference type="Pfam" id="PF00582"/>
    </source>
</evidence>
<dbReference type="PANTHER" id="PTHR46268:SF6">
    <property type="entry name" value="UNIVERSAL STRESS PROTEIN UP12"/>
    <property type="match status" value="1"/>
</dbReference>
<dbReference type="PRINTS" id="PR01438">
    <property type="entry name" value="UNVRSLSTRESS"/>
</dbReference>
<organism evidence="3 4">
    <name type="scientific">Mycobacterium [tuberculosis] TKK-01-0051</name>
    <dbReference type="NCBI Taxonomy" id="1324261"/>
    <lineage>
        <taxon>Bacteria</taxon>
        <taxon>Bacillati</taxon>
        <taxon>Actinomycetota</taxon>
        <taxon>Actinomycetes</taxon>
        <taxon>Mycobacteriales</taxon>
        <taxon>Mycobacteriaceae</taxon>
        <taxon>Mycobacterium</taxon>
        <taxon>Mycobacterium avium complex (MAC)</taxon>
    </lineage>
</organism>
<dbReference type="HOGENOM" id="CLU_049301_2_3_11"/>
<sequence>MNQLHSKSVVVGIDGSQAGVNAAKWAVDEAITRQLPLRLVHVAGRRRSRSTAAPPSDWEVEAGETALYQAEVAVHGVGKPVEVETVLLSGDPEQVLINESSDAALVCVGTDQRRWAIDKLLGATEAALATRAHCPVAIIRTSPDGTPAQPGVIAVVLNDEPDNEEVVHQAMEEGRRRNATVRQIDRRVNSWVRRYPDVPVQVVAAGTGSRSAENRSSAIELAVVGRADANHIAELGTPNYHPIVGYPSCSVLIVRD</sequence>
<dbReference type="InterPro" id="IPR006015">
    <property type="entry name" value="Universal_stress_UspA"/>
</dbReference>
<evidence type="ECO:0000313" key="4">
    <source>
        <dbReference type="Proteomes" id="UP000025947"/>
    </source>
</evidence>
<evidence type="ECO:0000313" key="3">
    <source>
        <dbReference type="EMBL" id="KBZ62266.1"/>
    </source>
</evidence>
<dbReference type="AlphaFoldDB" id="A0A051U0Y6"/>
<comment type="caution">
    <text evidence="3">The sequence shown here is derived from an EMBL/GenBank/DDBJ whole genome shotgun (WGS) entry which is preliminary data.</text>
</comment>
<dbReference type="PATRIC" id="fig|1324261.3.peg.3217"/>
<proteinExistence type="inferred from homology"/>
<reference evidence="3 4" key="1">
    <citation type="submission" date="2014-04" db="EMBL/GenBank/DDBJ databases">
        <title>The Genome Sequence of Mycobacterium tuberculosis TKK-01-0051.</title>
        <authorList>
            <consortium name="The Broad Institute Genomics Platform"/>
            <consortium name="The Broad Institute Genome Sequencing Center for Infectious Disease"/>
            <person name="Earl A.M."/>
            <person name="Cohen K."/>
            <person name="Pym A."/>
            <person name="Bishai W."/>
            <person name="Maharaj K."/>
            <person name="Desjardins C."/>
            <person name="Abeel T."/>
            <person name="Young S."/>
            <person name="Zeng Q."/>
            <person name="Gargeya S."/>
            <person name="Abouelleil A."/>
            <person name="Alvarado L."/>
            <person name="Chapman S.B."/>
            <person name="Gainer-Dewar J."/>
            <person name="Goldberg J."/>
            <person name="Griggs A."/>
            <person name="Gujja S."/>
            <person name="Hansen M."/>
            <person name="Howarth C."/>
            <person name="Imamovic A."/>
            <person name="Larimer J."/>
            <person name="Murphy C."/>
            <person name="Naylor J."/>
            <person name="Pearson M."/>
            <person name="Poon T.W."/>
            <person name="Priest M."/>
            <person name="Roberts A."/>
            <person name="Saif S."/>
            <person name="Shea T."/>
            <person name="Sykes S."/>
            <person name="Wortman J."/>
            <person name="Nusbaum C."/>
            <person name="Birren B."/>
        </authorList>
    </citation>
    <scope>NUCLEOTIDE SEQUENCE [LARGE SCALE GENOMIC DNA]</scope>
    <source>
        <strain evidence="3 4">TKK-01-0051</strain>
    </source>
</reference>
<feature type="domain" description="UspA" evidence="2">
    <location>
        <begin position="7"/>
        <end position="140"/>
    </location>
</feature>
<dbReference type="Pfam" id="PF00582">
    <property type="entry name" value="Usp"/>
    <property type="match status" value="1"/>
</dbReference>
<keyword evidence="4" id="KW-1185">Reference proteome</keyword>
<protein>
    <recommendedName>
        <fullName evidence="2">UspA domain-containing protein</fullName>
    </recommendedName>
</protein>
<dbReference type="InterPro" id="IPR006016">
    <property type="entry name" value="UspA"/>
</dbReference>
<dbReference type="RefSeq" id="WP_044485798.1">
    <property type="nucleotide sequence ID" value="NZ_KK328284.1"/>
</dbReference>
<gene>
    <name evidence="3" type="ORF">K875_03187</name>
</gene>
<evidence type="ECO:0000256" key="1">
    <source>
        <dbReference type="ARBA" id="ARBA00008791"/>
    </source>
</evidence>
<dbReference type="SUPFAM" id="SSF52402">
    <property type="entry name" value="Adenine nucleotide alpha hydrolases-like"/>
    <property type="match status" value="1"/>
</dbReference>
<accession>A0A051U0Y6</accession>
<dbReference type="Gene3D" id="3.40.50.12370">
    <property type="match status" value="1"/>
</dbReference>